<evidence type="ECO:0000313" key="3">
    <source>
        <dbReference type="Proteomes" id="UP000236743"/>
    </source>
</evidence>
<dbReference type="EMBL" id="FNUY01000016">
    <property type="protein sequence ID" value="SEG80223.1"/>
    <property type="molecule type" value="Genomic_DNA"/>
</dbReference>
<evidence type="ECO:0000259" key="1">
    <source>
        <dbReference type="Pfam" id="PF08241"/>
    </source>
</evidence>
<dbReference type="Gene3D" id="3.40.50.150">
    <property type="entry name" value="Vaccinia Virus protein VP39"/>
    <property type="match status" value="1"/>
</dbReference>
<gene>
    <name evidence="2" type="ORF">SAMN04488115_11615</name>
</gene>
<dbReference type="CDD" id="cd02440">
    <property type="entry name" value="AdoMet_MTases"/>
    <property type="match status" value="1"/>
</dbReference>
<dbReference type="Proteomes" id="UP000236743">
    <property type="component" value="Unassembled WGS sequence"/>
</dbReference>
<dbReference type="InterPro" id="IPR029063">
    <property type="entry name" value="SAM-dependent_MTases_sf"/>
</dbReference>
<keyword evidence="3" id="KW-1185">Reference proteome</keyword>
<dbReference type="OrthoDB" id="161159at2"/>
<proteinExistence type="predicted"/>
<sequence>MSLKTRWHKACSDTIGTNLFWKIAVDHRSSLDDIVPLIDEFTKGVVLDAGAGRMAWRSALEPHATVYMSTDYIVEHPQLDFCADLQGGLPLRDGTIDTVFCCSVMEHTPEPWRVLPEIHRVLKPGGHVILSVPFMYYLHGWPHDYFRFSRYGLRSLAEKAGFTIVRQTNAGGIALMVCHAISMVLTACLWTPRVPWLSTLPAAALYKFGRLVERLDRDALFSQNIHMVLMRPL</sequence>
<protein>
    <submittedName>
        <fullName evidence="2">Methyltransferase domain-containing protein</fullName>
    </submittedName>
</protein>
<dbReference type="SUPFAM" id="SSF53335">
    <property type="entry name" value="S-adenosyl-L-methionine-dependent methyltransferases"/>
    <property type="match status" value="1"/>
</dbReference>
<feature type="domain" description="Methyltransferase type 11" evidence="1">
    <location>
        <begin position="81"/>
        <end position="130"/>
    </location>
</feature>
<organism evidence="2 3">
    <name type="scientific">Bosea lathyri</name>
    <dbReference type="NCBI Taxonomy" id="1036778"/>
    <lineage>
        <taxon>Bacteria</taxon>
        <taxon>Pseudomonadati</taxon>
        <taxon>Pseudomonadota</taxon>
        <taxon>Alphaproteobacteria</taxon>
        <taxon>Hyphomicrobiales</taxon>
        <taxon>Boseaceae</taxon>
        <taxon>Bosea</taxon>
    </lineage>
</organism>
<dbReference type="RefSeq" id="WP_103875355.1">
    <property type="nucleotide sequence ID" value="NZ_FNUY01000016.1"/>
</dbReference>
<dbReference type="InterPro" id="IPR013216">
    <property type="entry name" value="Methyltransf_11"/>
</dbReference>
<accession>A0A1H6D606</accession>
<dbReference type="GO" id="GO:0032259">
    <property type="term" value="P:methylation"/>
    <property type="evidence" value="ECO:0007669"/>
    <property type="project" value="UniProtKB-KW"/>
</dbReference>
<evidence type="ECO:0000313" key="2">
    <source>
        <dbReference type="EMBL" id="SEG80223.1"/>
    </source>
</evidence>
<name>A0A1H6D606_9HYPH</name>
<keyword evidence="2" id="KW-0489">Methyltransferase</keyword>
<dbReference type="AlphaFoldDB" id="A0A1H6D606"/>
<dbReference type="Pfam" id="PF08241">
    <property type="entry name" value="Methyltransf_11"/>
    <property type="match status" value="1"/>
</dbReference>
<keyword evidence="2" id="KW-0808">Transferase</keyword>
<reference evidence="2 3" key="1">
    <citation type="submission" date="2016-10" db="EMBL/GenBank/DDBJ databases">
        <authorList>
            <person name="de Groot N.N."/>
        </authorList>
    </citation>
    <scope>NUCLEOTIDE SEQUENCE [LARGE SCALE GENOMIC DNA]</scope>
    <source>
        <strain evidence="2 3">DSM 26656</strain>
    </source>
</reference>
<dbReference type="GO" id="GO:0008757">
    <property type="term" value="F:S-adenosylmethionine-dependent methyltransferase activity"/>
    <property type="evidence" value="ECO:0007669"/>
    <property type="project" value="InterPro"/>
</dbReference>